<dbReference type="EMBL" id="RSFW01000006">
    <property type="protein sequence ID" value="RSD28649.1"/>
    <property type="molecule type" value="Genomic_DNA"/>
</dbReference>
<sequence length="201" mass="21641">MRKQLHVISDGRLSLRAFAGIAGKVEPFADKFHLREKHRTSKEIFEGVELLVKKGVPLHKIVINDRVDVAWACKTGVQLAFHSLPVHVVKKHFPDLTIGCSVHSPEDARAAAKQGADYLLFGHLFDTQTKKGIPPRGTEALKTVKKGIGIPVLAIGGIKPENVHEVISAGADGIAVMSGILQAADPLEAAKIFAEKLNGEA</sequence>
<dbReference type="Pfam" id="PF02581">
    <property type="entry name" value="TMP-TENI"/>
    <property type="match status" value="1"/>
</dbReference>
<dbReference type="InterPro" id="IPR036206">
    <property type="entry name" value="ThiamineP_synth_sf"/>
</dbReference>
<reference evidence="5" key="1">
    <citation type="submission" date="2018-12" db="EMBL/GenBank/DDBJ databases">
        <title>Bacillus chawlae sp. nov., Bacillus glennii sp. nov., and Bacillus saganii sp. nov. Isolated from the Vehicle Assembly Building at Kennedy Space Center where the Viking Spacecraft were Assembled.</title>
        <authorList>
            <person name="Seuylemezian A."/>
            <person name="Vaishampayan P."/>
        </authorList>
    </citation>
    <scope>NUCLEOTIDE SEQUENCE [LARGE SCALE GENOMIC DNA]</scope>
    <source>
        <strain evidence="5">DSM 13966</strain>
    </source>
</reference>
<evidence type="ECO:0000256" key="1">
    <source>
        <dbReference type="ARBA" id="ARBA00004948"/>
    </source>
</evidence>
<proteinExistence type="predicted"/>
<evidence type="ECO:0000313" key="5">
    <source>
        <dbReference type="Proteomes" id="UP000279911"/>
    </source>
</evidence>
<dbReference type="PANTHER" id="PTHR20857">
    <property type="entry name" value="THIAMINE-PHOSPHATE PYROPHOSPHORYLASE"/>
    <property type="match status" value="1"/>
</dbReference>
<dbReference type="Proteomes" id="UP000279911">
    <property type="component" value="Unassembled WGS sequence"/>
</dbReference>
<keyword evidence="2" id="KW-0784">Thiamine biosynthesis</keyword>
<accession>A0A3R9FKP5</accession>
<dbReference type="GO" id="GO:0005737">
    <property type="term" value="C:cytoplasm"/>
    <property type="evidence" value="ECO:0007669"/>
    <property type="project" value="TreeGrafter"/>
</dbReference>
<dbReference type="RefSeq" id="WP_125478611.1">
    <property type="nucleotide sequence ID" value="NZ_RSFW01000006.1"/>
</dbReference>
<feature type="domain" description="Thiamine phosphate synthase/TenI" evidence="3">
    <location>
        <begin position="30"/>
        <end position="180"/>
    </location>
</feature>
<organism evidence="4 5">
    <name type="scientific">Mesobacillus subterraneus</name>
    <dbReference type="NCBI Taxonomy" id="285983"/>
    <lineage>
        <taxon>Bacteria</taxon>
        <taxon>Bacillati</taxon>
        <taxon>Bacillota</taxon>
        <taxon>Bacilli</taxon>
        <taxon>Bacillales</taxon>
        <taxon>Bacillaceae</taxon>
        <taxon>Mesobacillus</taxon>
    </lineage>
</organism>
<dbReference type="PANTHER" id="PTHR20857:SF22">
    <property type="entry name" value="THIAZOLE TAUTOMERASE"/>
    <property type="match status" value="1"/>
</dbReference>
<dbReference type="InterPro" id="IPR022998">
    <property type="entry name" value="ThiamineP_synth_TenI"/>
</dbReference>
<evidence type="ECO:0000256" key="2">
    <source>
        <dbReference type="ARBA" id="ARBA00022977"/>
    </source>
</evidence>
<dbReference type="AlphaFoldDB" id="A0A3R9FKP5"/>
<protein>
    <submittedName>
        <fullName evidence="4">Thiazole tautomerase TenI</fullName>
    </submittedName>
</protein>
<evidence type="ECO:0000313" key="4">
    <source>
        <dbReference type="EMBL" id="RSD28649.1"/>
    </source>
</evidence>
<dbReference type="OrthoDB" id="9815348at2"/>
<evidence type="ECO:0000259" key="3">
    <source>
        <dbReference type="Pfam" id="PF02581"/>
    </source>
</evidence>
<dbReference type="GO" id="GO:0009228">
    <property type="term" value="P:thiamine biosynthetic process"/>
    <property type="evidence" value="ECO:0007669"/>
    <property type="project" value="UniProtKB-KW"/>
</dbReference>
<dbReference type="Gene3D" id="3.20.20.70">
    <property type="entry name" value="Aldolase class I"/>
    <property type="match status" value="1"/>
</dbReference>
<dbReference type="InterPro" id="IPR013785">
    <property type="entry name" value="Aldolase_TIM"/>
</dbReference>
<comment type="caution">
    <text evidence="4">The sequence shown here is derived from an EMBL/GenBank/DDBJ whole genome shotgun (WGS) entry which is preliminary data.</text>
</comment>
<name>A0A3R9FKP5_9BACI</name>
<gene>
    <name evidence="4" type="ORF">EJA10_03475</name>
</gene>
<dbReference type="CDD" id="cd00564">
    <property type="entry name" value="TMP_TenI"/>
    <property type="match status" value="1"/>
</dbReference>
<dbReference type="SUPFAM" id="SSF51391">
    <property type="entry name" value="Thiamin phosphate synthase"/>
    <property type="match status" value="1"/>
</dbReference>
<dbReference type="GO" id="GO:0004789">
    <property type="term" value="F:thiamine-phosphate diphosphorylase activity"/>
    <property type="evidence" value="ECO:0007669"/>
    <property type="project" value="TreeGrafter"/>
</dbReference>
<comment type="pathway">
    <text evidence="1">Cofactor biosynthesis; thiamine diphosphate biosynthesis.</text>
</comment>